<dbReference type="AlphaFoldDB" id="A0A0R2I7N5"/>
<feature type="domain" description="WxL" evidence="2">
    <location>
        <begin position="40"/>
        <end position="130"/>
    </location>
</feature>
<accession>A0A0R2I7N5</accession>
<gene>
    <name evidence="3" type="ORF">IV74_GL001115</name>
</gene>
<dbReference type="InterPro" id="IPR027994">
    <property type="entry name" value="WxL_dom"/>
</dbReference>
<comment type="caution">
    <text evidence="3">The sequence shown here is derived from an EMBL/GenBank/DDBJ whole genome shotgun (WGS) entry which is preliminary data.</text>
</comment>
<keyword evidence="4" id="KW-1185">Reference proteome</keyword>
<reference evidence="3 4" key="1">
    <citation type="journal article" date="2015" name="Genome Announc.">
        <title>Expanding the biotechnology potential of lactobacilli through comparative genomics of 213 strains and associated genera.</title>
        <authorList>
            <person name="Sun Z."/>
            <person name="Harris H.M."/>
            <person name="McCann A."/>
            <person name="Guo C."/>
            <person name="Argimon S."/>
            <person name="Zhang W."/>
            <person name="Yang X."/>
            <person name="Jeffery I.B."/>
            <person name="Cooney J.C."/>
            <person name="Kagawa T.F."/>
            <person name="Liu W."/>
            <person name="Song Y."/>
            <person name="Salvetti E."/>
            <person name="Wrobel A."/>
            <person name="Rasinkangas P."/>
            <person name="Parkhill J."/>
            <person name="Rea M.C."/>
            <person name="O'Sullivan O."/>
            <person name="Ritari J."/>
            <person name="Douillard F.P."/>
            <person name="Paul Ross R."/>
            <person name="Yang R."/>
            <person name="Briner A.E."/>
            <person name="Felis G.E."/>
            <person name="de Vos W.M."/>
            <person name="Barrangou R."/>
            <person name="Klaenhammer T.R."/>
            <person name="Caufield P.W."/>
            <person name="Cui Y."/>
            <person name="Zhang H."/>
            <person name="O'Toole P.W."/>
        </authorList>
    </citation>
    <scope>NUCLEOTIDE SEQUENCE [LARGE SCALE GENOMIC DNA]</scope>
    <source>
        <strain evidence="3 4">DSM 20623</strain>
    </source>
</reference>
<sequence>MKKLVVSSVILLGGVSTLATTTFAAGNEAIVNTDNTSKVTGNVAGGSLTAKIGDVAFGDTKLAVNDKNQVTIEDTDALSSIKGQVVDLRGETGQWSLVVSSYEMKNAADETIPSAQINFEKGTDLKEFSLTNDEEKVLPFNSKDFEISELQLRFKENPKELKKGALNGVIHWTLQATPEKEDTFR</sequence>
<evidence type="ECO:0000313" key="4">
    <source>
        <dbReference type="Proteomes" id="UP000051658"/>
    </source>
</evidence>
<feature type="chain" id="PRO_5006418195" description="WxL domain-containing protein" evidence="1">
    <location>
        <begin position="25"/>
        <end position="185"/>
    </location>
</feature>
<dbReference type="GeneID" id="89589622"/>
<evidence type="ECO:0000259" key="2">
    <source>
        <dbReference type="Pfam" id="PF13731"/>
    </source>
</evidence>
<dbReference type="Proteomes" id="UP000051658">
    <property type="component" value="Unassembled WGS sequence"/>
</dbReference>
<proteinExistence type="predicted"/>
<dbReference type="Pfam" id="PF13731">
    <property type="entry name" value="WxL"/>
    <property type="match status" value="1"/>
</dbReference>
<dbReference type="EMBL" id="JQBS01000001">
    <property type="protein sequence ID" value="KRN57860.1"/>
    <property type="molecule type" value="Genomic_DNA"/>
</dbReference>
<evidence type="ECO:0000313" key="3">
    <source>
        <dbReference type="EMBL" id="KRN57860.1"/>
    </source>
</evidence>
<feature type="signal peptide" evidence="1">
    <location>
        <begin position="1"/>
        <end position="24"/>
    </location>
</feature>
<organism evidence="3 4">
    <name type="scientific">Carnobacterium divergens DSM 20623</name>
    <dbReference type="NCBI Taxonomy" id="1449336"/>
    <lineage>
        <taxon>Bacteria</taxon>
        <taxon>Bacillati</taxon>
        <taxon>Bacillota</taxon>
        <taxon>Bacilli</taxon>
        <taxon>Lactobacillales</taxon>
        <taxon>Carnobacteriaceae</taxon>
        <taxon>Carnobacterium</taxon>
    </lineage>
</organism>
<evidence type="ECO:0000256" key="1">
    <source>
        <dbReference type="SAM" id="SignalP"/>
    </source>
</evidence>
<keyword evidence="1" id="KW-0732">Signal</keyword>
<dbReference type="RefSeq" id="WP_034568387.1">
    <property type="nucleotide sequence ID" value="NZ_JQBS01000001.1"/>
</dbReference>
<dbReference type="PATRIC" id="fig|1449336.4.peg.1140"/>
<protein>
    <recommendedName>
        <fullName evidence="2">WxL domain-containing protein</fullName>
    </recommendedName>
</protein>
<name>A0A0R2I7N5_CARDV</name>